<dbReference type="PANTHER" id="PTHR47843">
    <property type="entry name" value="BTB DOMAIN-CONTAINING PROTEIN-RELATED"/>
    <property type="match status" value="1"/>
</dbReference>
<keyword evidence="4" id="KW-1185">Reference proteome</keyword>
<dbReference type="OrthoDB" id="6359816at2759"/>
<evidence type="ECO:0000313" key="3">
    <source>
        <dbReference type="EMBL" id="CZR67132.1"/>
    </source>
</evidence>
<feature type="domain" description="BTB" evidence="2">
    <location>
        <begin position="74"/>
        <end position="143"/>
    </location>
</feature>
<feature type="compositionally biased region" description="Basic and acidic residues" evidence="1">
    <location>
        <begin position="51"/>
        <end position="62"/>
    </location>
</feature>
<evidence type="ECO:0000256" key="1">
    <source>
        <dbReference type="SAM" id="MobiDB-lite"/>
    </source>
</evidence>
<name>A0A1L7XQ02_9HELO</name>
<organism evidence="3 4">
    <name type="scientific">Phialocephala subalpina</name>
    <dbReference type="NCBI Taxonomy" id="576137"/>
    <lineage>
        <taxon>Eukaryota</taxon>
        <taxon>Fungi</taxon>
        <taxon>Dikarya</taxon>
        <taxon>Ascomycota</taxon>
        <taxon>Pezizomycotina</taxon>
        <taxon>Leotiomycetes</taxon>
        <taxon>Helotiales</taxon>
        <taxon>Mollisiaceae</taxon>
        <taxon>Phialocephala</taxon>
        <taxon>Phialocephala fortinii species complex</taxon>
    </lineage>
</organism>
<dbReference type="InterPro" id="IPR000210">
    <property type="entry name" value="BTB/POZ_dom"/>
</dbReference>
<evidence type="ECO:0000259" key="2">
    <source>
        <dbReference type="PROSITE" id="PS50097"/>
    </source>
</evidence>
<dbReference type="PROSITE" id="PS50097">
    <property type="entry name" value="BTB"/>
    <property type="match status" value="1"/>
</dbReference>
<protein>
    <recommendedName>
        <fullName evidence="2">BTB domain-containing protein</fullName>
    </recommendedName>
</protein>
<dbReference type="Gene3D" id="3.30.710.10">
    <property type="entry name" value="Potassium Channel Kv1.1, Chain A"/>
    <property type="match status" value="1"/>
</dbReference>
<feature type="compositionally biased region" description="Polar residues" evidence="1">
    <location>
        <begin position="26"/>
        <end position="47"/>
    </location>
</feature>
<dbReference type="CDD" id="cd18186">
    <property type="entry name" value="BTB_POZ_ZBTB_KLHL-like"/>
    <property type="match status" value="1"/>
</dbReference>
<dbReference type="InterPro" id="IPR011333">
    <property type="entry name" value="SKP1/BTB/POZ_sf"/>
</dbReference>
<dbReference type="SUPFAM" id="SSF54695">
    <property type="entry name" value="POZ domain"/>
    <property type="match status" value="1"/>
</dbReference>
<sequence length="291" mass="32314">MVKYGPAYSPQDASSVAIVNSQAPTTIPSTSENIQNPPGTVVSSAMTSGGEGKRSGGKDEPKQPFTFRENMGSETVELIVGKDKAKFLVHKKLLCDKIPYFDKMFNGGFEEARSKIATFSEDRAQSMDLLLGWVYHGSIRKIQGTNNNGVREIPSWSFVDMYSLAHKLCLRDVQDEVMDAYLTYSFEGESMPSFETWTSAYDKVLSPSPLRTLMVYFGRLALSFNAGEFATAFDVPSILELLFDNSDFGVDFLNLIRYGGAVEDPRVMPRCDFNCHGKDEPCYLTKKGPCT</sequence>
<accession>A0A1L7XQ02</accession>
<feature type="region of interest" description="Disordered" evidence="1">
    <location>
        <begin position="26"/>
        <end position="66"/>
    </location>
</feature>
<evidence type="ECO:0000313" key="4">
    <source>
        <dbReference type="Proteomes" id="UP000184330"/>
    </source>
</evidence>
<dbReference type="Pfam" id="PF00651">
    <property type="entry name" value="BTB"/>
    <property type="match status" value="1"/>
</dbReference>
<reference evidence="3 4" key="1">
    <citation type="submission" date="2016-03" db="EMBL/GenBank/DDBJ databases">
        <authorList>
            <person name="Ploux O."/>
        </authorList>
    </citation>
    <scope>NUCLEOTIDE SEQUENCE [LARGE SCALE GENOMIC DNA]</scope>
    <source>
        <strain evidence="3 4">UAMH 11012</strain>
    </source>
</reference>
<dbReference type="AlphaFoldDB" id="A0A1L7XQ02"/>
<gene>
    <name evidence="3" type="ORF">PAC_17031</name>
</gene>
<dbReference type="STRING" id="576137.A0A1L7XQ02"/>
<dbReference type="EMBL" id="FJOG01000042">
    <property type="protein sequence ID" value="CZR67132.1"/>
    <property type="molecule type" value="Genomic_DNA"/>
</dbReference>
<proteinExistence type="predicted"/>
<dbReference type="Proteomes" id="UP000184330">
    <property type="component" value="Unassembled WGS sequence"/>
</dbReference>